<name>A0A397MG32_ECTOL</name>
<protein>
    <submittedName>
        <fullName evidence="1">Uncharacterized protein</fullName>
    </submittedName>
</protein>
<comment type="caution">
    <text evidence="1">The sequence shown here is derived from an EMBL/GenBank/DDBJ whole genome shotgun (WGS) entry which is preliminary data.</text>
</comment>
<dbReference type="Proteomes" id="UP000265836">
    <property type="component" value="Unassembled WGS sequence"/>
</dbReference>
<evidence type="ECO:0000313" key="2">
    <source>
        <dbReference type="Proteomes" id="UP000265836"/>
    </source>
</evidence>
<organism evidence="1 2">
    <name type="scientific">Ectopseudomonas oleovorans</name>
    <name type="common">Pseudomonas oleovorans</name>
    <dbReference type="NCBI Taxonomy" id="301"/>
    <lineage>
        <taxon>Bacteria</taxon>
        <taxon>Pseudomonadati</taxon>
        <taxon>Pseudomonadota</taxon>
        <taxon>Gammaproteobacteria</taxon>
        <taxon>Pseudomonadales</taxon>
        <taxon>Pseudomonadaceae</taxon>
        <taxon>Ectopseudomonas</taxon>
    </lineage>
</organism>
<dbReference type="RefSeq" id="WP_119693790.1">
    <property type="nucleotide sequence ID" value="NZ_QXDA01000004.1"/>
</dbReference>
<sequence>MYSYCRECRAELGEADHREIGLCQEHIAACEDWQRFDDLREEGHSAYAAKLMAGLADPPDPDDD</sequence>
<dbReference type="AlphaFoldDB" id="A0A397MG32"/>
<dbReference type="EMBL" id="QXDA01000004">
    <property type="protein sequence ID" value="RIA22638.1"/>
    <property type="molecule type" value="Genomic_DNA"/>
</dbReference>
<proteinExistence type="predicted"/>
<reference evidence="1 2" key="1">
    <citation type="submission" date="2018-08" db="EMBL/GenBank/DDBJ databases">
        <title>Genome sequencing of rice bacterial endophytes.</title>
        <authorList>
            <person name="Venturi V."/>
        </authorList>
    </citation>
    <scope>NUCLEOTIDE SEQUENCE [LARGE SCALE GENOMIC DNA]</scope>
    <source>
        <strain evidence="1 2">E1205</strain>
    </source>
</reference>
<accession>A0A397MG32</accession>
<gene>
    <name evidence="1" type="ORF">DFO61_3328</name>
</gene>
<evidence type="ECO:0000313" key="1">
    <source>
        <dbReference type="EMBL" id="RIA22638.1"/>
    </source>
</evidence>